<evidence type="ECO:0000313" key="6">
    <source>
        <dbReference type="Proteomes" id="UP000006873"/>
    </source>
</evidence>
<protein>
    <recommendedName>
        <fullName evidence="4">4Fe-4S ferredoxin-type domain-containing protein</fullName>
    </recommendedName>
</protein>
<dbReference type="GeneID" id="68365464"/>
<dbReference type="InterPro" id="IPR017896">
    <property type="entry name" value="4Fe4S_Fe-S-bd"/>
</dbReference>
<evidence type="ECO:0000256" key="2">
    <source>
        <dbReference type="ARBA" id="ARBA00023004"/>
    </source>
</evidence>
<dbReference type="Gene3D" id="3.40.50.1780">
    <property type="match status" value="1"/>
</dbReference>
<evidence type="ECO:0000256" key="3">
    <source>
        <dbReference type="ARBA" id="ARBA00023014"/>
    </source>
</evidence>
<keyword evidence="1" id="KW-0479">Metal-binding</keyword>
<dbReference type="Gene3D" id="3.30.70.20">
    <property type="match status" value="1"/>
</dbReference>
<dbReference type="InterPro" id="IPR017900">
    <property type="entry name" value="4Fe4S_Fe_S_CS"/>
</dbReference>
<dbReference type="PANTHER" id="PTHR43193">
    <property type="match status" value="1"/>
</dbReference>
<dbReference type="eggNOG" id="COG4231">
    <property type="taxonomic scope" value="Bacteria"/>
</dbReference>
<sequence length="284" mass="32066">MLDNKKKCCGCLTCINIYSCDAISIITNREGFKNTKVNNEVCVSCGKCSEVCPVVTPRGYNKELPKLKGAYAKSSKIREISSSGGIFYLLGKYFLKKGGVVFGAAWNGENKLVHQRITQIKDLDKLCGSKYVQSDMESTYHFAKNDLEKGKLVYFSGTPCQVKTLKLFLGRNYDNLFTQDFICHGVPSPEVLNKYIDEVLNGGNVNRIFFRSKEKGWSNYSFEIIGKENTYHSVFSEDPFFHAFLDDYSLRPSCYECPCKGIFRESDITLADYWGGGDSSEETF</sequence>
<evidence type="ECO:0000259" key="4">
    <source>
        <dbReference type="PROSITE" id="PS51379"/>
    </source>
</evidence>
<dbReference type="PANTHER" id="PTHR43193:SF2">
    <property type="entry name" value="POLYFERREDOXIN PROTEIN FWDF"/>
    <property type="match status" value="1"/>
</dbReference>
<proteinExistence type="predicted"/>
<dbReference type="PROSITE" id="PS00198">
    <property type="entry name" value="4FE4S_FER_1"/>
    <property type="match status" value="1"/>
</dbReference>
<dbReference type="GO" id="GO:0046872">
    <property type="term" value="F:metal ion binding"/>
    <property type="evidence" value="ECO:0007669"/>
    <property type="project" value="UniProtKB-KW"/>
</dbReference>
<accession>E3GGI8</accession>
<keyword evidence="6" id="KW-1185">Reference proteome</keyword>
<dbReference type="EMBL" id="CP002273">
    <property type="protein sequence ID" value="ADO38793.1"/>
    <property type="molecule type" value="Genomic_DNA"/>
</dbReference>
<reference evidence="5 6" key="2">
    <citation type="journal article" date="2011" name="J. Bacteriol.">
        <title>Complete genome sequence of a carbon monoxide-utilizing acetogen, Eubacterium limosum KIST612.</title>
        <authorList>
            <person name="Roh H."/>
            <person name="Ko H.J."/>
            <person name="Kim D."/>
            <person name="Choi D.G."/>
            <person name="Park S."/>
            <person name="Kim S."/>
            <person name="Chang I.S."/>
            <person name="Choi I.G."/>
        </authorList>
    </citation>
    <scope>NUCLEOTIDE SEQUENCE [LARGE SCALE GENOMIC DNA]</scope>
    <source>
        <strain evidence="5 6">KIST612</strain>
    </source>
</reference>
<evidence type="ECO:0000313" key="5">
    <source>
        <dbReference type="EMBL" id="ADO38793.1"/>
    </source>
</evidence>
<dbReference type="KEGG" id="elm:ELI_3846"/>
<name>E3GGI8_9FIRM</name>
<reference key="1">
    <citation type="submission" date="2010-09" db="EMBL/GenBank/DDBJ databases">
        <authorList>
            <person name="Roh H."/>
            <person name="Ko H.-J."/>
            <person name="Kim D."/>
            <person name="Choi D.G."/>
            <person name="Park S."/>
            <person name="Kim S."/>
            <person name="Kim K.H."/>
            <person name="Chang I.S."/>
            <person name="Choi I.-G."/>
        </authorList>
    </citation>
    <scope>NUCLEOTIDE SEQUENCE</scope>
    <source>
        <strain>KIST612</strain>
    </source>
</reference>
<dbReference type="HOGENOM" id="CLU_037958_1_2_9"/>
<evidence type="ECO:0000256" key="1">
    <source>
        <dbReference type="ARBA" id="ARBA00022723"/>
    </source>
</evidence>
<dbReference type="Proteomes" id="UP000006873">
    <property type="component" value="Chromosome"/>
</dbReference>
<dbReference type="PROSITE" id="PS51379">
    <property type="entry name" value="4FE4S_FER_2"/>
    <property type="match status" value="1"/>
</dbReference>
<feature type="domain" description="4Fe-4S ferredoxin-type" evidence="4">
    <location>
        <begin position="33"/>
        <end position="62"/>
    </location>
</feature>
<organism evidence="5 6">
    <name type="scientific">Eubacterium callanderi</name>
    <dbReference type="NCBI Taxonomy" id="53442"/>
    <lineage>
        <taxon>Bacteria</taxon>
        <taxon>Bacillati</taxon>
        <taxon>Bacillota</taxon>
        <taxon>Clostridia</taxon>
        <taxon>Eubacteriales</taxon>
        <taxon>Eubacteriaceae</taxon>
        <taxon>Eubacterium</taxon>
    </lineage>
</organism>
<dbReference type="InterPro" id="IPR007525">
    <property type="entry name" value="FrhB_FdhB_C"/>
</dbReference>
<dbReference type="SUPFAM" id="SSF54862">
    <property type="entry name" value="4Fe-4S ferredoxins"/>
    <property type="match status" value="1"/>
</dbReference>
<dbReference type="Pfam" id="PF00037">
    <property type="entry name" value="Fer4"/>
    <property type="match status" value="1"/>
</dbReference>
<dbReference type="AlphaFoldDB" id="E3GGI8"/>
<dbReference type="Pfam" id="PF04432">
    <property type="entry name" value="FrhB_FdhB_C"/>
    <property type="match status" value="1"/>
</dbReference>
<dbReference type="eggNOG" id="COG1035">
    <property type="taxonomic scope" value="Bacteria"/>
</dbReference>
<dbReference type="InterPro" id="IPR052977">
    <property type="entry name" value="Polyferredoxin-like_ET"/>
</dbReference>
<dbReference type="GO" id="GO:0051536">
    <property type="term" value="F:iron-sulfur cluster binding"/>
    <property type="evidence" value="ECO:0007669"/>
    <property type="project" value="UniProtKB-KW"/>
</dbReference>
<gene>
    <name evidence="5" type="ordered locus">ELI_3846</name>
</gene>
<dbReference type="RefSeq" id="WP_013382100.1">
    <property type="nucleotide sequence ID" value="NC_014624.2"/>
</dbReference>
<keyword evidence="2" id="KW-0408">Iron</keyword>
<keyword evidence="3" id="KW-0411">Iron-sulfur</keyword>